<feature type="domain" description="Enoyl reductase (ER)" evidence="1">
    <location>
        <begin position="16"/>
        <end position="316"/>
    </location>
</feature>
<protein>
    <submittedName>
        <fullName evidence="2">GroES-like protein</fullName>
    </submittedName>
</protein>
<evidence type="ECO:0000313" key="3">
    <source>
        <dbReference type="Proteomes" id="UP000051439"/>
    </source>
</evidence>
<gene>
    <name evidence="2" type="ORF">FC98_GL001915</name>
</gene>
<keyword evidence="3" id="KW-1185">Reference proteome</keyword>
<dbReference type="Pfam" id="PF13602">
    <property type="entry name" value="ADH_zinc_N_2"/>
    <property type="match status" value="1"/>
</dbReference>
<dbReference type="GO" id="GO:0016491">
    <property type="term" value="F:oxidoreductase activity"/>
    <property type="evidence" value="ECO:0007669"/>
    <property type="project" value="InterPro"/>
</dbReference>
<dbReference type="PATRIC" id="fig|1423766.4.peg.1985"/>
<dbReference type="SUPFAM" id="SSF50129">
    <property type="entry name" value="GroES-like"/>
    <property type="match status" value="1"/>
</dbReference>
<dbReference type="SMART" id="SM00829">
    <property type="entry name" value="PKS_ER"/>
    <property type="match status" value="1"/>
</dbReference>
<dbReference type="InterPro" id="IPR013154">
    <property type="entry name" value="ADH-like_N"/>
</dbReference>
<sequence length="318" mass="34099">MTNPDKMKAIVINDYGDETQLTEQTMPIPELGPNQVLVKVISIGVNPIDWKTRSGLRKARYPFKFPIILGQEMAGIVSEVGQNVSGFKPGDAVMGYGTPSNRGTYAEFYRVDADKIAHKPITVSFQEAAGLSLAGTTAWEALFNAGSLKTGQTVLILAGSGSVGSMAIQLAHNADAHVITTTSQPNATFVKQLGADKVINYTSTNFDEVVKNADLVFDTLGGQNQLDAFKAVKPGGRIISIVETLPKTADLSQQHDVYFEKINAAPSHDIIAQLSAQLGAGKLKVKIAKQLPFTVENVRTMHQLSKAGHVVGKLILNV</sequence>
<organism evidence="2 3">
    <name type="scientific">Lentilactobacillus kisonensis DSM 19906 = JCM 15041</name>
    <dbReference type="NCBI Taxonomy" id="1423766"/>
    <lineage>
        <taxon>Bacteria</taxon>
        <taxon>Bacillati</taxon>
        <taxon>Bacillota</taxon>
        <taxon>Bacilli</taxon>
        <taxon>Lactobacillales</taxon>
        <taxon>Lactobacillaceae</taxon>
        <taxon>Lentilactobacillus</taxon>
    </lineage>
</organism>
<name>A0A0R1NYN0_9LACO</name>
<dbReference type="PANTHER" id="PTHR11695:SF294">
    <property type="entry name" value="RETICULON-4-INTERACTING PROTEIN 1, MITOCHONDRIAL"/>
    <property type="match status" value="1"/>
</dbReference>
<dbReference type="EMBL" id="AZEB01000004">
    <property type="protein sequence ID" value="KRL22682.1"/>
    <property type="molecule type" value="Genomic_DNA"/>
</dbReference>
<dbReference type="InterPro" id="IPR020843">
    <property type="entry name" value="ER"/>
</dbReference>
<dbReference type="CDD" id="cd05289">
    <property type="entry name" value="MDR_like_2"/>
    <property type="match status" value="1"/>
</dbReference>
<dbReference type="InterPro" id="IPR011032">
    <property type="entry name" value="GroES-like_sf"/>
</dbReference>
<dbReference type="RefSeq" id="WP_054654314.1">
    <property type="nucleotide sequence ID" value="NZ_AZEB01000004.1"/>
</dbReference>
<proteinExistence type="predicted"/>
<reference evidence="2 3" key="1">
    <citation type="journal article" date="2015" name="Genome Announc.">
        <title>Expanding the biotechnology potential of lactobacilli through comparative genomics of 213 strains and associated genera.</title>
        <authorList>
            <person name="Sun Z."/>
            <person name="Harris H.M."/>
            <person name="McCann A."/>
            <person name="Guo C."/>
            <person name="Argimon S."/>
            <person name="Zhang W."/>
            <person name="Yang X."/>
            <person name="Jeffery I.B."/>
            <person name="Cooney J.C."/>
            <person name="Kagawa T.F."/>
            <person name="Liu W."/>
            <person name="Song Y."/>
            <person name="Salvetti E."/>
            <person name="Wrobel A."/>
            <person name="Rasinkangas P."/>
            <person name="Parkhill J."/>
            <person name="Rea M.C."/>
            <person name="O'Sullivan O."/>
            <person name="Ritari J."/>
            <person name="Douillard F.P."/>
            <person name="Paul Ross R."/>
            <person name="Yang R."/>
            <person name="Briner A.E."/>
            <person name="Felis G.E."/>
            <person name="de Vos W.M."/>
            <person name="Barrangou R."/>
            <person name="Klaenhammer T.R."/>
            <person name="Caufield P.W."/>
            <person name="Cui Y."/>
            <person name="Zhang H."/>
            <person name="O'Toole P.W."/>
        </authorList>
    </citation>
    <scope>NUCLEOTIDE SEQUENCE [LARGE SCALE GENOMIC DNA]</scope>
    <source>
        <strain evidence="2 3">DSM 19906</strain>
    </source>
</reference>
<dbReference type="Gene3D" id="3.40.50.720">
    <property type="entry name" value="NAD(P)-binding Rossmann-like Domain"/>
    <property type="match status" value="1"/>
</dbReference>
<dbReference type="Gene3D" id="3.90.180.10">
    <property type="entry name" value="Medium-chain alcohol dehydrogenases, catalytic domain"/>
    <property type="match status" value="1"/>
</dbReference>
<comment type="caution">
    <text evidence="2">The sequence shown here is derived from an EMBL/GenBank/DDBJ whole genome shotgun (WGS) entry which is preliminary data.</text>
</comment>
<evidence type="ECO:0000259" key="1">
    <source>
        <dbReference type="SMART" id="SM00829"/>
    </source>
</evidence>
<evidence type="ECO:0000313" key="2">
    <source>
        <dbReference type="EMBL" id="KRL22682.1"/>
    </source>
</evidence>
<dbReference type="SUPFAM" id="SSF51735">
    <property type="entry name" value="NAD(P)-binding Rossmann-fold domains"/>
    <property type="match status" value="1"/>
</dbReference>
<accession>A0A0R1NYN0</accession>
<dbReference type="Proteomes" id="UP000051439">
    <property type="component" value="Unassembled WGS sequence"/>
</dbReference>
<dbReference type="AlphaFoldDB" id="A0A0R1NYN0"/>
<dbReference type="PANTHER" id="PTHR11695">
    <property type="entry name" value="ALCOHOL DEHYDROGENASE RELATED"/>
    <property type="match status" value="1"/>
</dbReference>
<dbReference type="Pfam" id="PF08240">
    <property type="entry name" value="ADH_N"/>
    <property type="match status" value="1"/>
</dbReference>
<dbReference type="InterPro" id="IPR050700">
    <property type="entry name" value="YIM1/Zinc_Alcohol_DH_Fams"/>
</dbReference>
<dbReference type="InterPro" id="IPR036291">
    <property type="entry name" value="NAD(P)-bd_dom_sf"/>
</dbReference>